<comment type="caution">
    <text evidence="1">The sequence shown here is derived from an EMBL/GenBank/DDBJ whole genome shotgun (WGS) entry which is preliminary data.</text>
</comment>
<gene>
    <name evidence="1" type="ORF">S03H2_23324</name>
</gene>
<sequence length="143" mass="16613">DREISDEKYKNILKLAISHHHVIPIDSKHIETEGAYQMRKSLGSNGVLSILHGHLHDVIEERYLPKEWRKVSSFFPCGTISGYCQNAVNKFNMIELVNYDNLKELKIKIKCYNIDSFGNFSKDKYFVLYSDAIDKLLKSMNNN</sequence>
<reference evidence="1" key="1">
    <citation type="journal article" date="2014" name="Front. Microbiol.">
        <title>High frequency of phylogenetically diverse reductive dehalogenase-homologous genes in deep subseafloor sedimentary metagenomes.</title>
        <authorList>
            <person name="Kawai M."/>
            <person name="Futagami T."/>
            <person name="Toyoda A."/>
            <person name="Takaki Y."/>
            <person name="Nishi S."/>
            <person name="Hori S."/>
            <person name="Arai W."/>
            <person name="Tsubouchi T."/>
            <person name="Morono Y."/>
            <person name="Uchiyama I."/>
            <person name="Ito T."/>
            <person name="Fujiyama A."/>
            <person name="Inagaki F."/>
            <person name="Takami H."/>
        </authorList>
    </citation>
    <scope>NUCLEOTIDE SEQUENCE</scope>
    <source>
        <strain evidence="1">Expedition CK06-06</strain>
    </source>
</reference>
<protein>
    <submittedName>
        <fullName evidence="1">Uncharacterized protein</fullName>
    </submittedName>
</protein>
<organism evidence="1">
    <name type="scientific">marine sediment metagenome</name>
    <dbReference type="NCBI Taxonomy" id="412755"/>
    <lineage>
        <taxon>unclassified sequences</taxon>
        <taxon>metagenomes</taxon>
        <taxon>ecological metagenomes</taxon>
    </lineage>
</organism>
<name>X1HG15_9ZZZZ</name>
<feature type="non-terminal residue" evidence="1">
    <location>
        <position position="1"/>
    </location>
</feature>
<accession>X1HG15</accession>
<dbReference type="AlphaFoldDB" id="X1HG15"/>
<proteinExistence type="predicted"/>
<dbReference type="EMBL" id="BARU01012725">
    <property type="protein sequence ID" value="GAH44253.1"/>
    <property type="molecule type" value="Genomic_DNA"/>
</dbReference>
<evidence type="ECO:0000313" key="1">
    <source>
        <dbReference type="EMBL" id="GAH44253.1"/>
    </source>
</evidence>